<dbReference type="InterPro" id="IPR020846">
    <property type="entry name" value="MFS_dom"/>
</dbReference>
<feature type="transmembrane region" description="Helical" evidence="8">
    <location>
        <begin position="378"/>
        <end position="399"/>
    </location>
</feature>
<evidence type="ECO:0000313" key="11">
    <source>
        <dbReference type="Proteomes" id="UP001325680"/>
    </source>
</evidence>
<comment type="function">
    <text evidence="1">Resistance to tetracycline by an active tetracycline efflux. This is an energy-dependent process that decreases the accumulation of the antibiotic in whole cells. This protein functions as a metal-tetracycline/H(+) antiporter.</text>
</comment>
<dbReference type="EMBL" id="CP139960">
    <property type="protein sequence ID" value="WQD36587.1"/>
    <property type="molecule type" value="Genomic_DNA"/>
</dbReference>
<keyword evidence="4" id="KW-0813">Transport</keyword>
<feature type="transmembrane region" description="Helical" evidence="8">
    <location>
        <begin position="137"/>
        <end position="161"/>
    </location>
</feature>
<proteinExistence type="inferred from homology"/>
<reference evidence="10 11" key="1">
    <citation type="submission" date="2023-12" db="EMBL/GenBank/DDBJ databases">
        <title>Genome sequencing and assembly of bacterial species from a model synthetic community.</title>
        <authorList>
            <person name="Hogle S.L."/>
        </authorList>
    </citation>
    <scope>NUCLEOTIDE SEQUENCE [LARGE SCALE GENOMIC DNA]</scope>
    <source>
        <strain evidence="10 11">HAMBI_3031</strain>
    </source>
</reference>
<dbReference type="PRINTS" id="PR01035">
    <property type="entry name" value="TCRTETA"/>
</dbReference>
<dbReference type="PROSITE" id="PS50850">
    <property type="entry name" value="MFS"/>
    <property type="match status" value="1"/>
</dbReference>
<evidence type="ECO:0000256" key="7">
    <source>
        <dbReference type="ARBA" id="ARBA00023136"/>
    </source>
</evidence>
<evidence type="ECO:0000256" key="8">
    <source>
        <dbReference type="SAM" id="Phobius"/>
    </source>
</evidence>
<evidence type="ECO:0000256" key="6">
    <source>
        <dbReference type="ARBA" id="ARBA00022989"/>
    </source>
</evidence>
<dbReference type="Pfam" id="PF07690">
    <property type="entry name" value="MFS_1"/>
    <property type="match status" value="1"/>
</dbReference>
<dbReference type="RefSeq" id="WP_114790209.1">
    <property type="nucleotide sequence ID" value="NZ_CP139960.1"/>
</dbReference>
<keyword evidence="6 8" id="KW-1133">Transmembrane helix</keyword>
<evidence type="ECO:0000313" key="10">
    <source>
        <dbReference type="EMBL" id="WQD36587.1"/>
    </source>
</evidence>
<feature type="transmembrane region" description="Helical" evidence="8">
    <location>
        <begin position="284"/>
        <end position="302"/>
    </location>
</feature>
<evidence type="ECO:0000256" key="2">
    <source>
        <dbReference type="ARBA" id="ARBA00004141"/>
    </source>
</evidence>
<comment type="subcellular location">
    <subcellularLocation>
        <location evidence="2">Membrane</location>
        <topology evidence="2">Multi-pass membrane protein</topology>
    </subcellularLocation>
</comment>
<evidence type="ECO:0000256" key="1">
    <source>
        <dbReference type="ARBA" id="ARBA00003279"/>
    </source>
</evidence>
<evidence type="ECO:0000259" key="9">
    <source>
        <dbReference type="PROSITE" id="PS50850"/>
    </source>
</evidence>
<dbReference type="SUPFAM" id="SSF103473">
    <property type="entry name" value="MFS general substrate transporter"/>
    <property type="match status" value="1"/>
</dbReference>
<feature type="transmembrane region" description="Helical" evidence="8">
    <location>
        <begin position="104"/>
        <end position="125"/>
    </location>
</feature>
<dbReference type="CDD" id="cd17388">
    <property type="entry name" value="MFS_TetA"/>
    <property type="match status" value="1"/>
</dbReference>
<feature type="transmembrane region" description="Helical" evidence="8">
    <location>
        <begin position="341"/>
        <end position="366"/>
    </location>
</feature>
<accession>A0ABZ0W4Y1</accession>
<dbReference type="Proteomes" id="UP001325680">
    <property type="component" value="Chromosome"/>
</dbReference>
<feature type="transmembrane region" description="Helical" evidence="8">
    <location>
        <begin position="308"/>
        <end position="329"/>
    </location>
</feature>
<evidence type="ECO:0000256" key="3">
    <source>
        <dbReference type="ARBA" id="ARBA00007520"/>
    </source>
</evidence>
<name>A0ABZ0W4Y1_9BACT</name>
<comment type="similarity">
    <text evidence="3">Belongs to the major facilitator superfamily. TCR/Tet family.</text>
</comment>
<keyword evidence="11" id="KW-1185">Reference proteome</keyword>
<dbReference type="InterPro" id="IPR011701">
    <property type="entry name" value="MFS"/>
</dbReference>
<feature type="transmembrane region" description="Helical" evidence="8">
    <location>
        <begin position="47"/>
        <end position="67"/>
    </location>
</feature>
<dbReference type="PANTHER" id="PTHR23504:SF15">
    <property type="entry name" value="MAJOR FACILITATOR SUPERFAMILY (MFS) PROFILE DOMAIN-CONTAINING PROTEIN"/>
    <property type="match status" value="1"/>
</dbReference>
<evidence type="ECO:0000256" key="5">
    <source>
        <dbReference type="ARBA" id="ARBA00022692"/>
    </source>
</evidence>
<feature type="transmembrane region" description="Helical" evidence="8">
    <location>
        <begin position="217"/>
        <end position="234"/>
    </location>
</feature>
<feature type="transmembrane region" description="Helical" evidence="8">
    <location>
        <begin position="79"/>
        <end position="98"/>
    </location>
</feature>
<dbReference type="Gene3D" id="1.20.1250.20">
    <property type="entry name" value="MFS general substrate transporter like domains"/>
    <property type="match status" value="1"/>
</dbReference>
<feature type="transmembrane region" description="Helical" evidence="8">
    <location>
        <begin position="167"/>
        <end position="185"/>
    </location>
</feature>
<keyword evidence="7 8" id="KW-0472">Membrane</keyword>
<feature type="transmembrane region" description="Helical" evidence="8">
    <location>
        <begin position="7"/>
        <end position="27"/>
    </location>
</feature>
<dbReference type="InterPro" id="IPR001958">
    <property type="entry name" value="Tet-R_TetA/multi-R_MdtG-like"/>
</dbReference>
<feature type="domain" description="Major facilitator superfamily (MFS) profile" evidence="9">
    <location>
        <begin position="3"/>
        <end position="403"/>
    </location>
</feature>
<sequence length="425" mass="46356">MKTSKSAAIGFIFITLTIDVIGWGLIIPVMPKLLSELKHIPINETSTWGGILVSVFAAMQFIFAPLMGNLSDRFGRRPIILLSLLGFCVDYIILALAHNYALLFVGRVLAGITGASFTAASAYIADISTNENRAKNFGLIGAAFGLGFVLGPALGGLLAGWGLRAPFYAAAILCFINFLYGYFVLPESLKPENRRPFSWLKANPVGSLLFFIKHKEITGLVAGFIFIYLAAHAVQSNWSYFTMFVFDWTEKQVGISLAIVGVLVGLVQGGLIRIINPRLGDEKSTYLGLLLYAVGLTLFAFASQSWMMYVFLIPYCLGGIAGPALQSIITKHIPNNEQGELQGGLTSLMSLTSIFGPLIMTGLFNYTTHKESAIHFPGAPFLLGAVFMLISIWISRIVLQKERKENPELAKRLDEPATEPTITQA</sequence>
<dbReference type="PROSITE" id="PS00216">
    <property type="entry name" value="SUGAR_TRANSPORT_1"/>
    <property type="match status" value="1"/>
</dbReference>
<protein>
    <submittedName>
        <fullName evidence="10">TCR/Tet family MFS transporter</fullName>
    </submittedName>
</protein>
<organism evidence="10 11">
    <name type="scientific">Niabella yanshanensis</name>
    <dbReference type="NCBI Taxonomy" id="577386"/>
    <lineage>
        <taxon>Bacteria</taxon>
        <taxon>Pseudomonadati</taxon>
        <taxon>Bacteroidota</taxon>
        <taxon>Chitinophagia</taxon>
        <taxon>Chitinophagales</taxon>
        <taxon>Chitinophagaceae</taxon>
        <taxon>Niabella</taxon>
    </lineage>
</organism>
<feature type="transmembrane region" description="Helical" evidence="8">
    <location>
        <begin position="254"/>
        <end position="272"/>
    </location>
</feature>
<evidence type="ECO:0000256" key="4">
    <source>
        <dbReference type="ARBA" id="ARBA00022448"/>
    </source>
</evidence>
<gene>
    <name evidence="10" type="ORF">U0035_13015</name>
</gene>
<dbReference type="InterPro" id="IPR005829">
    <property type="entry name" value="Sugar_transporter_CS"/>
</dbReference>
<dbReference type="PANTHER" id="PTHR23504">
    <property type="entry name" value="MAJOR FACILITATOR SUPERFAMILY DOMAIN-CONTAINING PROTEIN 10"/>
    <property type="match status" value="1"/>
</dbReference>
<dbReference type="InterPro" id="IPR036259">
    <property type="entry name" value="MFS_trans_sf"/>
</dbReference>
<keyword evidence="5 8" id="KW-0812">Transmembrane</keyword>